<organism evidence="2 3">
    <name type="scientific">Frondihabitans sucicola</name>
    <dbReference type="NCBI Taxonomy" id="1268041"/>
    <lineage>
        <taxon>Bacteria</taxon>
        <taxon>Bacillati</taxon>
        <taxon>Actinomycetota</taxon>
        <taxon>Actinomycetes</taxon>
        <taxon>Micrococcales</taxon>
        <taxon>Microbacteriaceae</taxon>
        <taxon>Frondihabitans</taxon>
    </lineage>
</organism>
<keyword evidence="1" id="KW-0472">Membrane</keyword>
<feature type="transmembrane region" description="Helical" evidence="1">
    <location>
        <begin position="12"/>
        <end position="39"/>
    </location>
</feature>
<dbReference type="EMBL" id="AP027732">
    <property type="protein sequence ID" value="BDZ49713.1"/>
    <property type="molecule type" value="Genomic_DNA"/>
</dbReference>
<keyword evidence="1" id="KW-0812">Transmembrane</keyword>
<keyword evidence="3" id="KW-1185">Reference proteome</keyword>
<feature type="transmembrane region" description="Helical" evidence="1">
    <location>
        <begin position="113"/>
        <end position="134"/>
    </location>
</feature>
<evidence type="ECO:0000256" key="1">
    <source>
        <dbReference type="SAM" id="Phobius"/>
    </source>
</evidence>
<name>A0ABN6Y134_9MICO</name>
<feature type="transmembrane region" description="Helical" evidence="1">
    <location>
        <begin position="45"/>
        <end position="66"/>
    </location>
</feature>
<sequence>MTDENEFRAPFAHVPSGLVGVGAGLVMGALIVGLSMFAGTSLRQALVIGVVFGVLLGIAFTVLAMWTKRRSASPSITLGQRVNKALQKGHLPDNVHSAEWLSKLDRSRKFWKVLTTAGLVLYPGLLALGFVVLASGRGGWRMWAEVVFFAVMTVFSTWQGLFQLRRIRVLTDQLNAAPQENA</sequence>
<gene>
    <name evidence="2" type="ORF">GCM10025867_19540</name>
</gene>
<reference evidence="3" key="1">
    <citation type="journal article" date="2019" name="Int. J. Syst. Evol. Microbiol.">
        <title>The Global Catalogue of Microorganisms (GCM) 10K type strain sequencing project: providing services to taxonomists for standard genome sequencing and annotation.</title>
        <authorList>
            <consortium name="The Broad Institute Genomics Platform"/>
            <consortium name="The Broad Institute Genome Sequencing Center for Infectious Disease"/>
            <person name="Wu L."/>
            <person name="Ma J."/>
        </authorList>
    </citation>
    <scope>NUCLEOTIDE SEQUENCE [LARGE SCALE GENOMIC DNA]</scope>
    <source>
        <strain evidence="3">NBRC 108728</strain>
    </source>
</reference>
<evidence type="ECO:0000313" key="3">
    <source>
        <dbReference type="Proteomes" id="UP001321486"/>
    </source>
</evidence>
<proteinExistence type="predicted"/>
<keyword evidence="1" id="KW-1133">Transmembrane helix</keyword>
<evidence type="ECO:0000313" key="2">
    <source>
        <dbReference type="EMBL" id="BDZ49713.1"/>
    </source>
</evidence>
<dbReference type="Proteomes" id="UP001321486">
    <property type="component" value="Chromosome"/>
</dbReference>
<dbReference type="RefSeq" id="WP_286346440.1">
    <property type="nucleotide sequence ID" value="NZ_AP027732.1"/>
</dbReference>
<feature type="transmembrane region" description="Helical" evidence="1">
    <location>
        <begin position="140"/>
        <end position="158"/>
    </location>
</feature>
<protein>
    <submittedName>
        <fullName evidence="2">Uncharacterized protein</fullName>
    </submittedName>
</protein>
<accession>A0ABN6Y134</accession>